<comment type="caution">
    <text evidence="11">The sequence shown here is derived from an EMBL/GenBank/DDBJ whole genome shotgun (WGS) entry which is preliminary data.</text>
</comment>
<evidence type="ECO:0000313" key="11">
    <source>
        <dbReference type="EMBL" id="NYE45418.1"/>
    </source>
</evidence>
<dbReference type="InterPro" id="IPR057326">
    <property type="entry name" value="KR_dom"/>
</dbReference>
<dbReference type="GO" id="GO:0004315">
    <property type="term" value="F:3-oxoacyl-[acyl-carrier-protein] synthase activity"/>
    <property type="evidence" value="ECO:0007669"/>
    <property type="project" value="InterPro"/>
</dbReference>
<keyword evidence="5" id="KW-0012">Acyltransferase</keyword>
<dbReference type="SMART" id="SM00823">
    <property type="entry name" value="PKS_PP"/>
    <property type="match status" value="1"/>
</dbReference>
<dbReference type="InterPro" id="IPR050091">
    <property type="entry name" value="PKS_NRPS_Biosynth_Enz"/>
</dbReference>
<feature type="region of interest" description="C-terminal hotdog fold" evidence="6">
    <location>
        <begin position="1046"/>
        <end position="1188"/>
    </location>
</feature>
<dbReference type="InterPro" id="IPR014043">
    <property type="entry name" value="Acyl_transferase_dom"/>
</dbReference>
<keyword evidence="12" id="KW-1185">Reference proteome</keyword>
<dbReference type="InterPro" id="IPR018201">
    <property type="entry name" value="Ketoacyl_synth_AS"/>
</dbReference>
<dbReference type="Pfam" id="PF08659">
    <property type="entry name" value="KR"/>
    <property type="match status" value="1"/>
</dbReference>
<dbReference type="Pfam" id="PF00698">
    <property type="entry name" value="Acyl_transf_1"/>
    <property type="match status" value="1"/>
</dbReference>
<dbReference type="Gene3D" id="3.90.180.10">
    <property type="entry name" value="Medium-chain alcohol dehydrogenases, catalytic domain"/>
    <property type="match status" value="1"/>
</dbReference>
<dbReference type="SUPFAM" id="SSF51735">
    <property type="entry name" value="NAD(P)-binding Rossmann-fold domains"/>
    <property type="match status" value="3"/>
</dbReference>
<dbReference type="SMART" id="SM00829">
    <property type="entry name" value="PKS_ER"/>
    <property type="match status" value="1"/>
</dbReference>
<dbReference type="Gene3D" id="3.40.366.10">
    <property type="entry name" value="Malonyl-Coenzyme A Acyl Carrier Protein, domain 2"/>
    <property type="match status" value="1"/>
</dbReference>
<dbReference type="Gene3D" id="3.40.50.720">
    <property type="entry name" value="NAD(P)-binding Rossmann-like Domain"/>
    <property type="match status" value="3"/>
</dbReference>
<dbReference type="InterPro" id="IPR006162">
    <property type="entry name" value="Ppantetheine_attach_site"/>
</dbReference>
<dbReference type="SMART" id="SM00826">
    <property type="entry name" value="PKS_DH"/>
    <property type="match status" value="1"/>
</dbReference>
<accession>A0A852TNA4</accession>
<dbReference type="SMART" id="SM00825">
    <property type="entry name" value="PKS_KS"/>
    <property type="match status" value="1"/>
</dbReference>
<dbReference type="InterPro" id="IPR013154">
    <property type="entry name" value="ADH-like_N"/>
</dbReference>
<dbReference type="FunFam" id="3.40.47.10:FF:000019">
    <property type="entry name" value="Polyketide synthase type I"/>
    <property type="match status" value="1"/>
</dbReference>
<evidence type="ECO:0000259" key="9">
    <source>
        <dbReference type="PROSITE" id="PS52004"/>
    </source>
</evidence>
<keyword evidence="2" id="KW-0597">Phosphoprotein</keyword>
<dbReference type="GO" id="GO:0016491">
    <property type="term" value="F:oxidoreductase activity"/>
    <property type="evidence" value="ECO:0007669"/>
    <property type="project" value="InterPro"/>
</dbReference>
<evidence type="ECO:0000256" key="5">
    <source>
        <dbReference type="ARBA" id="ARBA00023315"/>
    </source>
</evidence>
<keyword evidence="3 11" id="KW-0808">Transferase</keyword>
<dbReference type="Pfam" id="PF16197">
    <property type="entry name" value="KAsynt_C_assoc"/>
    <property type="match status" value="1"/>
</dbReference>
<feature type="active site" description="Proton acceptor; for dehydratase activity" evidence="6">
    <location>
        <position position="941"/>
    </location>
</feature>
<dbReference type="SUPFAM" id="SSF47336">
    <property type="entry name" value="ACP-like"/>
    <property type="match status" value="1"/>
</dbReference>
<feature type="domain" description="Ketosynthase family 3 (KS3)" evidence="9">
    <location>
        <begin position="9"/>
        <end position="432"/>
    </location>
</feature>
<dbReference type="PROSITE" id="PS00606">
    <property type="entry name" value="KS3_1"/>
    <property type="match status" value="1"/>
</dbReference>
<dbReference type="Pfam" id="PF00109">
    <property type="entry name" value="ketoacyl-synt"/>
    <property type="match status" value="1"/>
</dbReference>
<dbReference type="SUPFAM" id="SSF50129">
    <property type="entry name" value="GroES-like"/>
    <property type="match status" value="1"/>
</dbReference>
<dbReference type="Gene3D" id="1.10.1200.10">
    <property type="entry name" value="ACP-like"/>
    <property type="match status" value="1"/>
</dbReference>
<dbReference type="InterPro" id="IPR014030">
    <property type="entry name" value="Ketoacyl_synth_N"/>
</dbReference>
<dbReference type="RefSeq" id="WP_179641647.1">
    <property type="nucleotide sequence ID" value="NZ_BAAAYY010000007.1"/>
</dbReference>
<dbReference type="InterPro" id="IPR016035">
    <property type="entry name" value="Acyl_Trfase/lysoPLipase"/>
</dbReference>
<dbReference type="EMBL" id="JACCCC010000001">
    <property type="protein sequence ID" value="NYE45418.1"/>
    <property type="molecule type" value="Genomic_DNA"/>
</dbReference>
<dbReference type="Gene3D" id="3.10.129.110">
    <property type="entry name" value="Polyketide synthase dehydratase"/>
    <property type="match status" value="1"/>
</dbReference>
<proteinExistence type="predicted"/>
<dbReference type="InterPro" id="IPR013968">
    <property type="entry name" value="PKS_KR"/>
</dbReference>
<dbReference type="FunFam" id="3.40.50.720:FF:000209">
    <property type="entry name" value="Polyketide synthase Pks12"/>
    <property type="match status" value="1"/>
</dbReference>
<feature type="region of interest" description="N-terminal hotdog fold" evidence="6">
    <location>
        <begin position="910"/>
        <end position="1032"/>
    </location>
</feature>
<dbReference type="PROSITE" id="PS52019">
    <property type="entry name" value="PKS_MFAS_DH"/>
    <property type="match status" value="1"/>
</dbReference>
<dbReference type="FunFam" id="3.40.366.10:FF:000002">
    <property type="entry name" value="Probable polyketide synthase 2"/>
    <property type="match status" value="1"/>
</dbReference>
<dbReference type="GO" id="GO:0004312">
    <property type="term" value="F:fatty acid synthase activity"/>
    <property type="evidence" value="ECO:0007669"/>
    <property type="project" value="TreeGrafter"/>
</dbReference>
<dbReference type="InterPro" id="IPR036291">
    <property type="entry name" value="NAD(P)-bd_dom_sf"/>
</dbReference>
<dbReference type="Pfam" id="PF00550">
    <property type="entry name" value="PP-binding"/>
    <property type="match status" value="1"/>
</dbReference>
<dbReference type="Proteomes" id="UP000589036">
    <property type="component" value="Unassembled WGS sequence"/>
</dbReference>
<evidence type="ECO:0000256" key="7">
    <source>
        <dbReference type="SAM" id="MobiDB-lite"/>
    </source>
</evidence>
<keyword evidence="1" id="KW-0596">Phosphopantetheine</keyword>
<dbReference type="InterPro" id="IPR016039">
    <property type="entry name" value="Thiolase-like"/>
</dbReference>
<organism evidence="11 12">
    <name type="scientific">Spinactinospora alkalitolerans</name>
    <dbReference type="NCBI Taxonomy" id="687207"/>
    <lineage>
        <taxon>Bacteria</taxon>
        <taxon>Bacillati</taxon>
        <taxon>Actinomycetota</taxon>
        <taxon>Actinomycetes</taxon>
        <taxon>Streptosporangiales</taxon>
        <taxon>Nocardiopsidaceae</taxon>
        <taxon>Spinactinospora</taxon>
    </lineage>
</organism>
<dbReference type="PROSITE" id="PS52004">
    <property type="entry name" value="KS3_2"/>
    <property type="match status" value="1"/>
</dbReference>
<dbReference type="GO" id="GO:0006633">
    <property type="term" value="P:fatty acid biosynthetic process"/>
    <property type="evidence" value="ECO:0007669"/>
    <property type="project" value="InterPro"/>
</dbReference>
<dbReference type="InterPro" id="IPR042104">
    <property type="entry name" value="PKS_dehydratase_sf"/>
</dbReference>
<feature type="region of interest" description="Disordered" evidence="7">
    <location>
        <begin position="2007"/>
        <end position="2030"/>
    </location>
</feature>
<keyword evidence="4" id="KW-0511">Multifunctional enzyme</keyword>
<dbReference type="PROSITE" id="PS00012">
    <property type="entry name" value="PHOSPHOPANTETHEINE"/>
    <property type="match status" value="1"/>
</dbReference>
<dbReference type="InterPro" id="IPR016036">
    <property type="entry name" value="Malonyl_transacylase_ACP-bd"/>
</dbReference>
<dbReference type="PROSITE" id="PS50075">
    <property type="entry name" value="CARRIER"/>
    <property type="match status" value="1"/>
</dbReference>
<dbReference type="Gene3D" id="3.40.47.10">
    <property type="match status" value="1"/>
</dbReference>
<dbReference type="InterPro" id="IPR036736">
    <property type="entry name" value="ACP-like_sf"/>
</dbReference>
<dbReference type="Pfam" id="PF08240">
    <property type="entry name" value="ADH_N"/>
    <property type="match status" value="1"/>
</dbReference>
<dbReference type="InterPro" id="IPR001227">
    <property type="entry name" value="Ac_transferase_dom_sf"/>
</dbReference>
<feature type="domain" description="Carrier" evidence="8">
    <location>
        <begin position="2033"/>
        <end position="2107"/>
    </location>
</feature>
<dbReference type="CDD" id="cd05195">
    <property type="entry name" value="enoyl_red"/>
    <property type="match status" value="1"/>
</dbReference>
<evidence type="ECO:0000256" key="1">
    <source>
        <dbReference type="ARBA" id="ARBA00022450"/>
    </source>
</evidence>
<dbReference type="SUPFAM" id="SSF55048">
    <property type="entry name" value="Probable ACP-binding domain of malonyl-CoA ACP transacylase"/>
    <property type="match status" value="1"/>
</dbReference>
<gene>
    <name evidence="11" type="ORF">HDA32_000538</name>
</gene>
<feature type="active site" description="Proton donor; for dehydratase activity" evidence="6">
    <location>
        <position position="1107"/>
    </location>
</feature>
<dbReference type="PANTHER" id="PTHR43775:SF37">
    <property type="entry name" value="SI:DKEY-61P9.11"/>
    <property type="match status" value="1"/>
</dbReference>
<dbReference type="InterPro" id="IPR009081">
    <property type="entry name" value="PP-bd_ACP"/>
</dbReference>
<dbReference type="Pfam" id="PF13602">
    <property type="entry name" value="ADH_zinc_N_2"/>
    <property type="match status" value="1"/>
</dbReference>
<dbReference type="SUPFAM" id="SSF52151">
    <property type="entry name" value="FabD/lysophospholipase-like"/>
    <property type="match status" value="1"/>
</dbReference>
<feature type="domain" description="PKS/mFAS DH" evidence="10">
    <location>
        <begin position="910"/>
        <end position="1188"/>
    </location>
</feature>
<dbReference type="PANTHER" id="PTHR43775">
    <property type="entry name" value="FATTY ACID SYNTHASE"/>
    <property type="match status" value="1"/>
</dbReference>
<dbReference type="SUPFAM" id="SSF53901">
    <property type="entry name" value="Thiolase-like"/>
    <property type="match status" value="1"/>
</dbReference>
<dbReference type="InterPro" id="IPR020841">
    <property type="entry name" value="PKS_Beta-ketoAc_synthase_dom"/>
</dbReference>
<dbReference type="GO" id="GO:0071770">
    <property type="term" value="P:DIM/DIP cell wall layer assembly"/>
    <property type="evidence" value="ECO:0007669"/>
    <property type="project" value="TreeGrafter"/>
</dbReference>
<dbReference type="InterPro" id="IPR032821">
    <property type="entry name" value="PKS_assoc"/>
</dbReference>
<dbReference type="InterPro" id="IPR020807">
    <property type="entry name" value="PKS_DH"/>
</dbReference>
<dbReference type="InterPro" id="IPR049900">
    <property type="entry name" value="PKS_mFAS_DH"/>
</dbReference>
<dbReference type="CDD" id="cd00833">
    <property type="entry name" value="PKS"/>
    <property type="match status" value="1"/>
</dbReference>
<evidence type="ECO:0000259" key="8">
    <source>
        <dbReference type="PROSITE" id="PS50075"/>
    </source>
</evidence>
<feature type="compositionally biased region" description="Low complexity" evidence="7">
    <location>
        <begin position="2018"/>
        <end position="2029"/>
    </location>
</feature>
<dbReference type="Pfam" id="PF02801">
    <property type="entry name" value="Ketoacyl-synt_C"/>
    <property type="match status" value="1"/>
</dbReference>
<dbReference type="Gene3D" id="3.30.70.3290">
    <property type="match status" value="1"/>
</dbReference>
<dbReference type="InterPro" id="IPR014031">
    <property type="entry name" value="Ketoacyl_synth_C"/>
</dbReference>
<name>A0A852TNA4_9ACTN</name>
<protein>
    <submittedName>
        <fullName evidence="11">Acyl transferase domain-containing protein/acyl carrier protein</fullName>
    </submittedName>
</protein>
<evidence type="ECO:0000256" key="6">
    <source>
        <dbReference type="PROSITE-ProRule" id="PRU01363"/>
    </source>
</evidence>
<evidence type="ECO:0000256" key="2">
    <source>
        <dbReference type="ARBA" id="ARBA00022553"/>
    </source>
</evidence>
<dbReference type="InterPro" id="IPR011032">
    <property type="entry name" value="GroES-like_sf"/>
</dbReference>
<reference evidence="11 12" key="1">
    <citation type="submission" date="2020-07" db="EMBL/GenBank/DDBJ databases">
        <title>Sequencing the genomes of 1000 actinobacteria strains.</title>
        <authorList>
            <person name="Klenk H.-P."/>
        </authorList>
    </citation>
    <scope>NUCLEOTIDE SEQUENCE [LARGE SCALE GENOMIC DNA]</scope>
    <source>
        <strain evidence="11 12">CXB654</strain>
    </source>
</reference>
<evidence type="ECO:0000313" key="12">
    <source>
        <dbReference type="Proteomes" id="UP000589036"/>
    </source>
</evidence>
<sequence>MSGRAADGGSAIAIVGLGLRYPGGRGVQGFWDMLIEGRDAITEVPRSRFDADTVYDENPSPGRATTRWGGFLDGIDLFDADFFGISPAEARSMDPQQRMLLEVAYEALEDAGVAPDRLAGTPAGVFIGMMSGDYWEIQTSDPKGLDLYSLNGAHFRANAAGRLSYAFDLRGPAVTIDAACASSLVAVHTAVRSLRRGECSLALACGANLVLLPHDAVGYSQAGMMAADGRCKFADARGDGFVRSDGVGVVALRRLEDALADGDRIRAVILGSGVNNNGRSGGHLSAPSRTAQRDLLRSVYAEAGVDLSDVDFVEAHGTGTRVGDPAELGALGEVLGPGRDRPLLVGSVKTNIGHTEAAAGIAGLAKAVLALEHGVLPPSLHLTEPNPLIPWDEHPLEVPTEPVRLPDRGRPAVAGVDSFGINGTNAHVVLAAVPPAEAAAEPAAHGGESSAGRALLLPLSARRPSALRELAGAYLSLLSEEASAPRLLDLCHSAATRRQHDEARLAVVADSAEGMADAFRGHLDGTHTGAVRTADEAPAEPPGVVMVFPGQGGQWPGMGRELMETEPVFAASMAQCDEAIRAETGWSVIELLEDGDPERFGELDVVQPALWAMEVSLASLWRSWGVRPRAVIGHSMGEAAAAVVAGALTVPDAAAVICRRSRIAKRLAGHGAMGWVELPEADVQTALSGYGTRVSVAACNSPRSTVISGAPDAVDELLAGFEGRGVFCRRINVDFASHSPQMDDIADELLTVLSEVRPEPATVPILSTVTGETTDGSGMDAAYWADNIRRPVRFDTAVRRALEAAEGTSETVFIEVGPHPTVIPSIEETLREADGQGTAVASLRREEPERARMLDAAAVLYTAGARLAWDAVLGEGGRFTPLPAYPWQREPYWNSGSPSTAPALAPRPTHPLLGDGAAAPSGRVRWEAELDLGRNPFISGHLVQRTVVVPGTAYLEMAHQAASELLGDGPVEVGDVVYERALTPRPGDAGVIAAEAGASGDRRDFEVVGRGPGDDRWERHMAARLSMPPGRPDGTLPVDRLRSALSERVASADFYTAASERGNQWEGDCRGVAELWLGPGEALARISAPERVAAELDGHRFHPALLDACLQPVSALLPDALPGQEHAWFLKGAERVRFYRRPGTALWSHLVMREGGDRVDVRIAAEDGTLVADVRGMEIRFLNGARSGSGGARDWFYELRWSPAPRREPAPPAEPGSWLVLAGTGPEGGQVAEALKRAGHSASVLVPDGARGTDRAIEEAAGRGPWRGVVYLRALDAPGIDSDEPGAADRAESLTGAGVHGLVRALAAHPLPGGPGLWLVTRGAQSAGNPGADPFQAQLWGMGRSLAQEDGALGVRLVDLDPRGGGIEALVEEMTAPGREDQLCLRSGEWLSARLVPCDRAAAGTERPRALVADSAVRAVAGTARERVAPASDQVEIAVDYAGLNFLDVLRTLGTSFGGEGEAESVLGLECAGTVVRTGTEVYGLEVGQRVAAIAPGAMSTHVTVSADLVRAYPAHLSAAEAATLPVSYVTVYRALCEVAQVRAGETVVVHGATGGTGLAAMQVARWRGARVLATAGSEEKRELLRFLGAAAVADSRSLDFVEEFRRATGGRGADIVLNTLAGEALEANLSLLAPYGRHVELGKRDISEGERIGLHDFQRQLSFHAVDVRRMVVEDPERAGALLERVLELVGDGVLGPLPYRAFPAERAREAFDLMKRARHRGKIVFGMSGHPVADAERAGAGLAVRADATYLITGGAGDLGRALAIRLVDRGARHLLLIGRSAPAPGSAAAGDLDALRRRGARIEFARADCADEERLRSLLERRAAEGLPPVRGAVHAAGVLEPAPLAELTDEEFAAATRAKVRGGRALHRVLAGADLDFFVLYSSASAVIDSPLMAAYAAGNAFLDALAHDRRAAGLAATTVGWGFWEGAGMAHRVAERQERTIMPQGVEGFGLREGLEVLERLVADGAVQTVVMPTDWQEWARAHPGPAARPVFDVVARRGTAEPAPVPAPREPAAPGAAVPEAGPSRGGELRDYLQEQVAGVLGVRADQVGFKRPLNRIGLDSLMAVELRNNIRRDLGVTVPVVKMVGSGTLADVASAIAEQRDGAEESAAE</sequence>
<dbReference type="InterPro" id="IPR049552">
    <property type="entry name" value="PKS_DH_N"/>
</dbReference>
<dbReference type="Pfam" id="PF21089">
    <property type="entry name" value="PKS_DH_N"/>
    <property type="match status" value="1"/>
</dbReference>
<dbReference type="InterPro" id="IPR049551">
    <property type="entry name" value="PKS_DH_C"/>
</dbReference>
<dbReference type="SMART" id="SM00822">
    <property type="entry name" value="PKS_KR"/>
    <property type="match status" value="1"/>
</dbReference>
<dbReference type="SMART" id="SM00827">
    <property type="entry name" value="PKS_AT"/>
    <property type="match status" value="1"/>
</dbReference>
<dbReference type="InterPro" id="IPR020843">
    <property type="entry name" value="ER"/>
</dbReference>
<dbReference type="InterPro" id="IPR020806">
    <property type="entry name" value="PKS_PP-bd"/>
</dbReference>
<evidence type="ECO:0000256" key="3">
    <source>
        <dbReference type="ARBA" id="ARBA00022679"/>
    </source>
</evidence>
<evidence type="ECO:0000259" key="10">
    <source>
        <dbReference type="PROSITE" id="PS52019"/>
    </source>
</evidence>
<dbReference type="Pfam" id="PF14765">
    <property type="entry name" value="PS-DH"/>
    <property type="match status" value="1"/>
</dbReference>
<evidence type="ECO:0000256" key="4">
    <source>
        <dbReference type="ARBA" id="ARBA00023268"/>
    </source>
</evidence>
<dbReference type="GO" id="GO:0005886">
    <property type="term" value="C:plasma membrane"/>
    <property type="evidence" value="ECO:0007669"/>
    <property type="project" value="TreeGrafter"/>
</dbReference>
<dbReference type="GO" id="GO:0031177">
    <property type="term" value="F:phosphopantetheine binding"/>
    <property type="evidence" value="ECO:0007669"/>
    <property type="project" value="InterPro"/>
</dbReference>
<dbReference type="GO" id="GO:0005737">
    <property type="term" value="C:cytoplasm"/>
    <property type="evidence" value="ECO:0007669"/>
    <property type="project" value="TreeGrafter"/>
</dbReference>